<reference evidence="2 3" key="1">
    <citation type="submission" date="2019-10" db="EMBL/GenBank/DDBJ databases">
        <title>Extracellular Electron Transfer in a Candidatus Methanoperedens spp. Enrichment Culture.</title>
        <authorList>
            <person name="Berger S."/>
            <person name="Rangel Shaw D."/>
            <person name="Berben T."/>
            <person name="In 'T Zandt M."/>
            <person name="Frank J."/>
            <person name="Reimann J."/>
            <person name="Jetten M.S.M."/>
            <person name="Welte C.U."/>
        </authorList>
    </citation>
    <scope>NUCLEOTIDE SEQUENCE [LARGE SCALE GENOMIC DNA]</scope>
    <source>
        <strain evidence="2">SB12</strain>
    </source>
</reference>
<feature type="signal peptide" evidence="1">
    <location>
        <begin position="1"/>
        <end position="19"/>
    </location>
</feature>
<evidence type="ECO:0000313" key="2">
    <source>
        <dbReference type="EMBL" id="KAB2935200.1"/>
    </source>
</evidence>
<dbReference type="AlphaFoldDB" id="A0A833H4T2"/>
<proteinExistence type="predicted"/>
<evidence type="ECO:0000313" key="3">
    <source>
        <dbReference type="Proteomes" id="UP000460298"/>
    </source>
</evidence>
<sequence>MKKILALSVIALSIGLAQCGGGDSRRDATTVGEAGWVFEGWACAPDAALAKQGQSPAEYCTAEKPKDYLYMKFSAAASQRAIDSGRLAMMMSTCRDAALTQIKGDGLSKIIGDFLEQASGVSDGQSTGVAIVRQSQGLIRGAGVYDCCAIDNDTGACVKPGEKENWEQCMCVGYMKFPGGQKAFETQAEKAQAQ</sequence>
<protein>
    <submittedName>
        <fullName evidence="2">Lipoprotein LipL21</fullName>
    </submittedName>
</protein>
<name>A0A833H4T2_9LEPT</name>
<accession>A0A833H4T2</accession>
<organism evidence="2 3">
    <name type="scientific">Leptonema illini</name>
    <dbReference type="NCBI Taxonomy" id="183"/>
    <lineage>
        <taxon>Bacteria</taxon>
        <taxon>Pseudomonadati</taxon>
        <taxon>Spirochaetota</taxon>
        <taxon>Spirochaetia</taxon>
        <taxon>Leptospirales</taxon>
        <taxon>Leptospiraceae</taxon>
        <taxon>Leptonema</taxon>
    </lineage>
</organism>
<evidence type="ECO:0000256" key="1">
    <source>
        <dbReference type="SAM" id="SignalP"/>
    </source>
</evidence>
<dbReference type="NCBIfam" id="NF033162">
    <property type="entry name" value="lipo_LipL21"/>
    <property type="match status" value="1"/>
</dbReference>
<dbReference type="OrthoDB" id="344868at2"/>
<comment type="caution">
    <text evidence="2">The sequence shown here is derived from an EMBL/GenBank/DDBJ whole genome shotgun (WGS) entry which is preliminary data.</text>
</comment>
<dbReference type="RefSeq" id="WP_002773936.1">
    <property type="nucleotide sequence ID" value="NZ_JQDG01000052.1"/>
</dbReference>
<dbReference type="EMBL" id="WBUI01000001">
    <property type="protein sequence ID" value="KAB2935200.1"/>
    <property type="molecule type" value="Genomic_DNA"/>
</dbReference>
<gene>
    <name evidence="2" type="ORF">F9K24_00295</name>
</gene>
<dbReference type="Proteomes" id="UP000460298">
    <property type="component" value="Unassembled WGS sequence"/>
</dbReference>
<feature type="chain" id="PRO_5032409866" evidence="1">
    <location>
        <begin position="20"/>
        <end position="194"/>
    </location>
</feature>
<keyword evidence="2" id="KW-0449">Lipoprotein</keyword>
<keyword evidence="1" id="KW-0732">Signal</keyword>